<reference evidence="5" key="1">
    <citation type="submission" date="2017-02" db="EMBL/GenBank/DDBJ databases">
        <authorList>
            <person name="Varghese N."/>
            <person name="Submissions S."/>
        </authorList>
    </citation>
    <scope>NUCLEOTIDE SEQUENCE [LARGE SCALE GENOMIC DNA]</scope>
    <source>
        <strain evidence="5">DSM 3072</strain>
    </source>
</reference>
<name>A0A1T4VZ36_9GAMM</name>
<dbReference type="SUPFAM" id="SSF101756">
    <property type="entry name" value="Hypothetical protein YgiW"/>
    <property type="match status" value="1"/>
</dbReference>
<evidence type="ECO:0000313" key="4">
    <source>
        <dbReference type="EMBL" id="SKA70284.1"/>
    </source>
</evidence>
<dbReference type="STRING" id="83771.SAMN02910357_00418"/>
<evidence type="ECO:0008006" key="6">
    <source>
        <dbReference type="Google" id="ProtNLM"/>
    </source>
</evidence>
<dbReference type="InterPro" id="IPR036700">
    <property type="entry name" value="BOBF_sf"/>
</dbReference>
<gene>
    <name evidence="4" type="ORF">SAMN02745213_02315</name>
</gene>
<proteinExistence type="predicted"/>
<keyword evidence="5" id="KW-1185">Reference proteome</keyword>
<accession>A0A1T4VZ36</accession>
<evidence type="ECO:0000256" key="1">
    <source>
        <dbReference type="ARBA" id="ARBA00022729"/>
    </source>
</evidence>
<evidence type="ECO:0000256" key="3">
    <source>
        <dbReference type="SAM" id="SignalP"/>
    </source>
</evidence>
<dbReference type="NCBIfam" id="NF033674">
    <property type="entry name" value="stress_OB_fold"/>
    <property type="match status" value="1"/>
</dbReference>
<dbReference type="InterPro" id="IPR005220">
    <property type="entry name" value="CarO-like"/>
</dbReference>
<sequence length="167" mass="18808">MKKTTLGVISAAFILASSVAVADNNQHGKYHDDGYRHNQMGIACDMKNSNLPRGFGLELNELTAKQILSDSKEDDIVRIKGRLTKYLGDEKFELTDKNNDTIIVELDDDRNWSYIEKDMPIEVIAKVDDEKVTKILEVRCAKPDFGEKGPRPPRANGPRGFDQKDVK</sequence>
<dbReference type="Proteomes" id="UP000242432">
    <property type="component" value="Unassembled WGS sequence"/>
</dbReference>
<evidence type="ECO:0000256" key="2">
    <source>
        <dbReference type="SAM" id="MobiDB-lite"/>
    </source>
</evidence>
<protein>
    <recommendedName>
        <fullName evidence="6">TIGR00156 family protein</fullName>
    </recommendedName>
</protein>
<organism evidence="4 5">
    <name type="scientific">Succinivibrio dextrinosolvens DSM 3072</name>
    <dbReference type="NCBI Taxonomy" id="1123324"/>
    <lineage>
        <taxon>Bacteria</taxon>
        <taxon>Pseudomonadati</taxon>
        <taxon>Pseudomonadota</taxon>
        <taxon>Gammaproteobacteria</taxon>
        <taxon>Aeromonadales</taxon>
        <taxon>Succinivibrionaceae</taxon>
        <taxon>Succinivibrio</taxon>
    </lineage>
</organism>
<keyword evidence="1 3" id="KW-0732">Signal</keyword>
<feature type="chain" id="PRO_5012504572" description="TIGR00156 family protein" evidence="3">
    <location>
        <begin position="23"/>
        <end position="167"/>
    </location>
</feature>
<feature type="region of interest" description="Disordered" evidence="2">
    <location>
        <begin position="142"/>
        <end position="167"/>
    </location>
</feature>
<dbReference type="EMBL" id="FUXX01000069">
    <property type="protein sequence ID" value="SKA70284.1"/>
    <property type="molecule type" value="Genomic_DNA"/>
</dbReference>
<dbReference type="AlphaFoldDB" id="A0A1T4VZ36"/>
<feature type="signal peptide" evidence="3">
    <location>
        <begin position="1"/>
        <end position="22"/>
    </location>
</feature>
<dbReference type="Gene3D" id="2.40.50.200">
    <property type="entry name" value="Bacterial OB-fold"/>
    <property type="match status" value="1"/>
</dbReference>
<evidence type="ECO:0000313" key="5">
    <source>
        <dbReference type="Proteomes" id="UP000242432"/>
    </source>
</evidence>
<dbReference type="RefSeq" id="WP_078929579.1">
    <property type="nucleotide sequence ID" value="NZ_FUXX01000069.1"/>
</dbReference>